<dbReference type="RefSeq" id="WP_007691886.1">
    <property type="nucleotide sequence ID" value="NZ_AOMB01000015.1"/>
</dbReference>
<dbReference type="InterPro" id="IPR011701">
    <property type="entry name" value="MFS"/>
</dbReference>
<protein>
    <submittedName>
        <fullName evidence="3">Major facilitator superfamily transporter</fullName>
    </submittedName>
</protein>
<dbReference type="Gene3D" id="1.20.1250.20">
    <property type="entry name" value="MFS general substrate transporter like domains"/>
    <property type="match status" value="2"/>
</dbReference>
<evidence type="ECO:0000256" key="1">
    <source>
        <dbReference type="SAM" id="Phobius"/>
    </source>
</evidence>
<dbReference type="Pfam" id="PF07690">
    <property type="entry name" value="MFS_1"/>
    <property type="match status" value="1"/>
</dbReference>
<dbReference type="Proteomes" id="UP000011566">
    <property type="component" value="Unassembled WGS sequence"/>
</dbReference>
<feature type="transmembrane region" description="Helical" evidence="1">
    <location>
        <begin position="12"/>
        <end position="35"/>
    </location>
</feature>
<feature type="transmembrane region" description="Helical" evidence="1">
    <location>
        <begin position="240"/>
        <end position="262"/>
    </location>
</feature>
<feature type="transmembrane region" description="Helical" evidence="1">
    <location>
        <begin position="274"/>
        <end position="294"/>
    </location>
</feature>
<feature type="transmembrane region" description="Helical" evidence="1">
    <location>
        <begin position="300"/>
        <end position="322"/>
    </location>
</feature>
<feature type="transmembrane region" description="Helical" evidence="1">
    <location>
        <begin position="141"/>
        <end position="161"/>
    </location>
</feature>
<dbReference type="EMBL" id="AOMB01000015">
    <property type="protein sequence ID" value="EMA39794.1"/>
    <property type="molecule type" value="Genomic_DNA"/>
</dbReference>
<organism evidence="3 4">
    <name type="scientific">Halococcus hamelinensis 100A6</name>
    <dbReference type="NCBI Taxonomy" id="1132509"/>
    <lineage>
        <taxon>Archaea</taxon>
        <taxon>Methanobacteriati</taxon>
        <taxon>Methanobacteriota</taxon>
        <taxon>Stenosarchaea group</taxon>
        <taxon>Halobacteria</taxon>
        <taxon>Halobacteriales</taxon>
        <taxon>Halococcaceae</taxon>
        <taxon>Halococcus</taxon>
    </lineage>
</organism>
<dbReference type="GO" id="GO:0022857">
    <property type="term" value="F:transmembrane transporter activity"/>
    <property type="evidence" value="ECO:0007669"/>
    <property type="project" value="InterPro"/>
</dbReference>
<feature type="transmembrane region" description="Helical" evidence="1">
    <location>
        <begin position="207"/>
        <end position="234"/>
    </location>
</feature>
<keyword evidence="1" id="KW-0812">Transmembrane</keyword>
<dbReference type="PATRIC" id="fig|1132509.6.peg.1382"/>
<proteinExistence type="predicted"/>
<gene>
    <name evidence="3" type="ORF">C447_06042</name>
</gene>
<feature type="transmembrane region" description="Helical" evidence="1">
    <location>
        <begin position="167"/>
        <end position="186"/>
    </location>
</feature>
<dbReference type="AlphaFoldDB" id="M0M579"/>
<dbReference type="PANTHER" id="PTHR23527">
    <property type="entry name" value="BLL3282 PROTEIN"/>
    <property type="match status" value="1"/>
</dbReference>
<keyword evidence="1" id="KW-0472">Membrane</keyword>
<dbReference type="eggNOG" id="arCOG00134">
    <property type="taxonomic scope" value="Archaea"/>
</dbReference>
<sequence length="395" mass="39302">MSRETEGSWSSVATVAGWQVAASLCYYSIFAATGVVRDAFSLSATEVGLFTTAALLGYTVALVPSGAAVDGYGEKRVMVFGLVGLAVATVGVSLAPSYGLLLVAGAVLGGAYSSAMPASNRGILASAPAGRGNFAMGLKQVGVTAGSAIASLVITGLAAVVAWQAGFWVIAALAGGYVVGFVALYDGTRGEGTLSVPDFSVLRSNRAYLVLVGVGFFMGASIFAMLGYIVLYVVDDLGHTTLVGGVVLALTQIMGSAARIGAGGVADRLGGARGAATVALVQMAVAVVLFAVLATGLPSFPVALVVFAGLGLTVYGSTGVFYSCLGTIVDDDDIGAATAGGQTAINVGGLVAPPTFGLLVEHSGYSVSWAFLGALTVAGTVLLVVVRRRLGSSAG</sequence>
<name>M0M579_9EURY</name>
<reference evidence="3 4" key="1">
    <citation type="journal article" date="2014" name="PLoS Genet.">
        <title>Phylogenetically driven sequencing of extremely halophilic archaea reveals strategies for static and dynamic osmo-response.</title>
        <authorList>
            <person name="Becker E.A."/>
            <person name="Seitzer P.M."/>
            <person name="Tritt A."/>
            <person name="Larsen D."/>
            <person name="Krusor M."/>
            <person name="Yao A.I."/>
            <person name="Wu D."/>
            <person name="Madern D."/>
            <person name="Eisen J.A."/>
            <person name="Darling A.E."/>
            <person name="Facciotti M.T."/>
        </authorList>
    </citation>
    <scope>NUCLEOTIDE SEQUENCE [LARGE SCALE GENOMIC DNA]</scope>
    <source>
        <strain evidence="3 4">100A6</strain>
    </source>
</reference>
<accession>M0M579</accession>
<keyword evidence="1" id="KW-1133">Transmembrane helix</keyword>
<dbReference type="OrthoDB" id="306263at2157"/>
<feature type="transmembrane region" description="Helical" evidence="1">
    <location>
        <begin position="334"/>
        <end position="352"/>
    </location>
</feature>
<dbReference type="InterPro" id="IPR020846">
    <property type="entry name" value="MFS_dom"/>
</dbReference>
<evidence type="ECO:0000259" key="2">
    <source>
        <dbReference type="PROSITE" id="PS50850"/>
    </source>
</evidence>
<dbReference type="InterPro" id="IPR036259">
    <property type="entry name" value="MFS_trans_sf"/>
</dbReference>
<feature type="transmembrane region" description="Helical" evidence="1">
    <location>
        <begin position="47"/>
        <end position="65"/>
    </location>
</feature>
<dbReference type="PROSITE" id="PS50850">
    <property type="entry name" value="MFS"/>
    <property type="match status" value="1"/>
</dbReference>
<keyword evidence="4" id="KW-1185">Reference proteome</keyword>
<feature type="transmembrane region" description="Helical" evidence="1">
    <location>
        <begin position="77"/>
        <end position="95"/>
    </location>
</feature>
<dbReference type="PANTHER" id="PTHR23527:SF1">
    <property type="entry name" value="BLL3282 PROTEIN"/>
    <property type="match status" value="1"/>
</dbReference>
<dbReference type="InterPro" id="IPR052952">
    <property type="entry name" value="MFS-Transporter"/>
</dbReference>
<feature type="transmembrane region" description="Helical" evidence="1">
    <location>
        <begin position="364"/>
        <end position="386"/>
    </location>
</feature>
<comment type="caution">
    <text evidence="3">The sequence shown here is derived from an EMBL/GenBank/DDBJ whole genome shotgun (WGS) entry which is preliminary data.</text>
</comment>
<evidence type="ECO:0000313" key="4">
    <source>
        <dbReference type="Proteomes" id="UP000011566"/>
    </source>
</evidence>
<feature type="domain" description="Major facilitator superfamily (MFS) profile" evidence="2">
    <location>
        <begin position="1"/>
        <end position="391"/>
    </location>
</feature>
<dbReference type="SUPFAM" id="SSF103473">
    <property type="entry name" value="MFS general substrate transporter"/>
    <property type="match status" value="1"/>
</dbReference>
<evidence type="ECO:0000313" key="3">
    <source>
        <dbReference type="EMBL" id="EMA39794.1"/>
    </source>
</evidence>